<feature type="domain" description="NADH:quinone oxidoreductase/Mrp antiporter transmembrane" evidence="12">
    <location>
        <begin position="131"/>
        <end position="404"/>
    </location>
</feature>
<reference evidence="17 18" key="1">
    <citation type="submission" date="2019-04" db="EMBL/GenBank/DDBJ databases">
        <title>Corynebacterium endometrii sp. nov., isolated from the uterus of a cow with endometritis.</title>
        <authorList>
            <person name="Ballas P."/>
            <person name="Ruckert C."/>
            <person name="Wagener K."/>
            <person name="Drillich M."/>
            <person name="Kaempfer P."/>
            <person name="Busse H.-J."/>
            <person name="Ehling-Schulz M."/>
        </authorList>
    </citation>
    <scope>NUCLEOTIDE SEQUENCE [LARGE SCALE GENOMIC DNA]</scope>
    <source>
        <strain evidence="17 18">LMM-1653</strain>
    </source>
</reference>
<feature type="transmembrane region" description="Helical" evidence="11">
    <location>
        <begin position="370"/>
        <end position="389"/>
    </location>
</feature>
<dbReference type="EMBL" id="CP039247">
    <property type="protein sequence ID" value="QCB28730.1"/>
    <property type="molecule type" value="Genomic_DNA"/>
</dbReference>
<feature type="transmembrane region" description="Helical" evidence="11">
    <location>
        <begin position="820"/>
        <end position="838"/>
    </location>
</feature>
<evidence type="ECO:0000256" key="2">
    <source>
        <dbReference type="ARBA" id="ARBA00022448"/>
    </source>
</evidence>
<evidence type="ECO:0000259" key="15">
    <source>
        <dbReference type="Pfam" id="PF13244"/>
    </source>
</evidence>
<feature type="domain" description="MrpA C-terminal/MbhE" evidence="16">
    <location>
        <begin position="686"/>
        <end position="764"/>
    </location>
</feature>
<feature type="compositionally biased region" description="Basic and acidic residues" evidence="10">
    <location>
        <begin position="995"/>
        <end position="1014"/>
    </location>
</feature>
<proteinExistence type="predicted"/>
<comment type="subcellular location">
    <subcellularLocation>
        <location evidence="1">Cell membrane</location>
        <topology evidence="1">Multi-pass membrane protein</topology>
    </subcellularLocation>
    <subcellularLocation>
        <location evidence="9">Membrane</location>
        <topology evidence="9">Multi-pass membrane protein</topology>
    </subcellularLocation>
</comment>
<feature type="transmembrane region" description="Helical" evidence="11">
    <location>
        <begin position="237"/>
        <end position="261"/>
    </location>
</feature>
<feature type="transmembrane region" description="Helical" evidence="11">
    <location>
        <begin position="901"/>
        <end position="922"/>
    </location>
</feature>
<keyword evidence="8 11" id="KW-0472">Membrane</keyword>
<dbReference type="InterPro" id="IPR007182">
    <property type="entry name" value="MnhB"/>
</dbReference>
<keyword evidence="3" id="KW-0050">Antiport</keyword>
<keyword evidence="18" id="KW-1185">Reference proteome</keyword>
<feature type="transmembrane region" description="Helical" evidence="11">
    <location>
        <begin position="794"/>
        <end position="814"/>
    </location>
</feature>
<feature type="transmembrane region" description="Helical" evidence="11">
    <location>
        <begin position="688"/>
        <end position="709"/>
    </location>
</feature>
<dbReference type="InterPro" id="IPR001516">
    <property type="entry name" value="Proton_antipo_N"/>
</dbReference>
<dbReference type="InterPro" id="IPR001750">
    <property type="entry name" value="ND/Mrp_TM"/>
</dbReference>
<evidence type="ECO:0000259" key="13">
    <source>
        <dbReference type="Pfam" id="PF00662"/>
    </source>
</evidence>
<evidence type="ECO:0000259" key="16">
    <source>
        <dbReference type="Pfam" id="PF20501"/>
    </source>
</evidence>
<feature type="transmembrane region" description="Helical" evidence="11">
    <location>
        <begin position="751"/>
        <end position="773"/>
    </location>
</feature>
<keyword evidence="6 11" id="KW-1133">Transmembrane helix</keyword>
<keyword evidence="7" id="KW-0406">Ion transport</keyword>
<dbReference type="Pfam" id="PF13244">
    <property type="entry name" value="MbhD"/>
    <property type="match status" value="1"/>
</dbReference>
<sequence length="1014" mass="107325" precursor="true">MTLLYVVLIAALAVILAPVAVKAIDRKAGLPLAGLFVVAAGVLIANLSSLADGGALSYSMTWVKDFVAPGVDVSFALRGDALSVFFALLALIIGAMVFIYSAAYLPKNRGNTSFYLIMTAFTLSILLLVLADDVVLLFLAWELVSLASFMLIARSGLGGEAGSQRTLILTFIGGLTLLSAVAIASTMAGTTNLTEILASDVWDKNEGLTTAVAVLIAVSAFTKSAQFPFHFWLPEAMAAATPVSAFLHAAAVVKAGVYLLIRFSTIFHDVAVWNWLLIVVGMGTAVMSAIFAVQKTDLKKLTAYSTVSHLGWIVATIGVGTPFAIAAAIVHTMAHALFKSSLFMLIGVVDHEAGSRDIRRLGKMWNKMPWTFGSVVIGAASMAAVPPLLGFVSKEGMLTAFQEAPIGNAGVVILLIAAAVGAFFTFTYSAKIVFGAFFDGPRNMDHVHEAPVSLWLPAALPGFMSLPLVFILGLFDAPIDAIVGAVGMEHHSHLALWHGVNVPLAISVAVLVAGVAGVLVRRKFWPVMEGRELLPTNGNTLLHGVNTGSESIGRVFAKMAATHNPALLLLPIILCVVALGAVTLFFTEGVDGVALLPRVDGLDNPWDLLPLAIIALSLSGLVRTQNRLTGAILIGTAGVGVTLQMFLLGAPDVALTQFTVEALSVIVMMMVLRYLPERFHPVSKVRRNWSIVLAVAAGVVSFLGVWALIGRHERSELAMWFLNEAPGITGGDNVVATIIVEFRALDTLGELSVLGMAAVVIAAVTSTLPRFPFTPGTRPAPFGQSQLNSVPLRKALVLVVPILAVLSVLVFWRGHQESGGGFPAALIMGAAIGLTYLSRGSDEIVFGPLAPIRLTGIGIITALAAGFVGYWHHGFGNGGFLTAIHGDFLGQHLTTSLIFDLGIYLAVLGMLTMAINALGGYLRPGTEREFLPWVHDDGSALPSTPAAALEDEDDPYPAPINPATHSTALLTKAELRSKKKSPRGSRLHKQRKAKAAKDAKKEQKANKQMKEGER</sequence>
<dbReference type="GO" id="GO:0006811">
    <property type="term" value="P:monoatomic ion transport"/>
    <property type="evidence" value="ECO:0007669"/>
    <property type="project" value="UniProtKB-KW"/>
</dbReference>
<evidence type="ECO:0000256" key="3">
    <source>
        <dbReference type="ARBA" id="ARBA00022449"/>
    </source>
</evidence>
<feature type="transmembrane region" description="Helical" evidence="11">
    <location>
        <begin position="112"/>
        <end position="130"/>
    </location>
</feature>
<dbReference type="Pfam" id="PF00361">
    <property type="entry name" value="Proton_antipo_M"/>
    <property type="match status" value="1"/>
</dbReference>
<dbReference type="InterPro" id="IPR025383">
    <property type="entry name" value="MrpA_C/MbhD"/>
</dbReference>
<feature type="transmembrane region" description="Helical" evidence="11">
    <location>
        <begin position="6"/>
        <end position="24"/>
    </location>
</feature>
<accession>A0A4P7QGW9</accession>
<keyword evidence="4" id="KW-1003">Cell membrane</keyword>
<dbReference type="PANTHER" id="PTHR43373:SF1">
    <property type="entry name" value="NA(+)_H(+) ANTIPORTER SUBUNIT A"/>
    <property type="match status" value="1"/>
</dbReference>
<dbReference type="PANTHER" id="PTHR43373">
    <property type="entry name" value="NA(+)/H(+) ANTIPORTER SUBUNIT"/>
    <property type="match status" value="1"/>
</dbReference>
<organism evidence="17 18">
    <name type="scientific">Corynebacterium endometrii</name>
    <dbReference type="NCBI Taxonomy" id="2488819"/>
    <lineage>
        <taxon>Bacteria</taxon>
        <taxon>Bacillati</taxon>
        <taxon>Actinomycetota</taxon>
        <taxon>Actinomycetes</taxon>
        <taxon>Mycobacteriales</taxon>
        <taxon>Corynebacteriaceae</taxon>
        <taxon>Corynebacterium</taxon>
    </lineage>
</organism>
<feature type="transmembrane region" description="Helical" evidence="11">
    <location>
        <begin position="566"/>
        <end position="586"/>
    </location>
</feature>
<feature type="domain" description="Na+/H+ antiporter MnhB subunit-related protein" evidence="14">
    <location>
        <begin position="793"/>
        <end position="912"/>
    </location>
</feature>
<feature type="transmembrane region" description="Helical" evidence="11">
    <location>
        <begin position="495"/>
        <end position="520"/>
    </location>
</feature>
<feature type="transmembrane region" description="Helical" evidence="11">
    <location>
        <begin position="301"/>
        <end position="319"/>
    </location>
</feature>
<evidence type="ECO:0000256" key="1">
    <source>
        <dbReference type="ARBA" id="ARBA00004651"/>
    </source>
</evidence>
<feature type="transmembrane region" description="Helical" evidence="11">
    <location>
        <begin position="454"/>
        <end position="475"/>
    </location>
</feature>
<dbReference type="OrthoDB" id="9811798at2"/>
<dbReference type="Pfam" id="PF00662">
    <property type="entry name" value="Proton_antipo_N"/>
    <property type="match status" value="1"/>
</dbReference>
<feature type="transmembrane region" description="Helical" evidence="11">
    <location>
        <begin position="409"/>
        <end position="434"/>
    </location>
</feature>
<evidence type="ECO:0000256" key="10">
    <source>
        <dbReference type="SAM" id="MobiDB-lite"/>
    </source>
</evidence>
<dbReference type="GO" id="GO:0005886">
    <property type="term" value="C:plasma membrane"/>
    <property type="evidence" value="ECO:0007669"/>
    <property type="project" value="UniProtKB-SubCell"/>
</dbReference>
<evidence type="ECO:0000256" key="5">
    <source>
        <dbReference type="ARBA" id="ARBA00022692"/>
    </source>
</evidence>
<feature type="transmembrane region" description="Helical" evidence="11">
    <location>
        <begin position="166"/>
        <end position="188"/>
    </location>
</feature>
<keyword evidence="2" id="KW-0813">Transport</keyword>
<protein>
    <submittedName>
        <fullName evidence="17">Na(+)/H(+) antiporter subunit A</fullName>
    </submittedName>
</protein>
<keyword evidence="5 9" id="KW-0812">Transmembrane</keyword>
<feature type="transmembrane region" description="Helical" evidence="11">
    <location>
        <begin position="629"/>
        <end position="648"/>
    </location>
</feature>
<evidence type="ECO:0000256" key="7">
    <source>
        <dbReference type="ARBA" id="ARBA00023065"/>
    </source>
</evidence>
<evidence type="ECO:0000256" key="11">
    <source>
        <dbReference type="SAM" id="Phobius"/>
    </source>
</evidence>
<dbReference type="Proteomes" id="UP000296352">
    <property type="component" value="Chromosome"/>
</dbReference>
<feature type="domain" description="MrpA C-terminal/MbhD" evidence="15">
    <location>
        <begin position="613"/>
        <end position="677"/>
    </location>
</feature>
<feature type="domain" description="NADH-Ubiquinone oxidoreductase (complex I) chain 5 N-terminal" evidence="13">
    <location>
        <begin position="70"/>
        <end position="115"/>
    </location>
</feature>
<dbReference type="RefSeq" id="WP_136141432.1">
    <property type="nucleotide sequence ID" value="NZ_CP039247.1"/>
</dbReference>
<feature type="transmembrane region" description="Helical" evidence="11">
    <location>
        <begin position="84"/>
        <end position="105"/>
    </location>
</feature>
<feature type="transmembrane region" description="Helical" evidence="11">
    <location>
        <begin position="850"/>
        <end position="871"/>
    </location>
</feature>
<name>A0A4P7QGW9_9CORY</name>
<feature type="transmembrane region" description="Helical" evidence="11">
    <location>
        <begin position="31"/>
        <end position="51"/>
    </location>
</feature>
<dbReference type="GO" id="GO:0015297">
    <property type="term" value="F:antiporter activity"/>
    <property type="evidence" value="ECO:0007669"/>
    <property type="project" value="UniProtKB-KW"/>
</dbReference>
<evidence type="ECO:0000313" key="17">
    <source>
        <dbReference type="EMBL" id="QCB28730.1"/>
    </source>
</evidence>
<gene>
    <name evidence="17" type="primary">mrpA1</name>
    <name evidence="17" type="ORF">CENDO_07280</name>
</gene>
<feature type="transmembrane region" description="Helical" evidence="11">
    <location>
        <begin position="136"/>
        <end position="154"/>
    </location>
</feature>
<evidence type="ECO:0000313" key="18">
    <source>
        <dbReference type="Proteomes" id="UP000296352"/>
    </source>
</evidence>
<evidence type="ECO:0000256" key="9">
    <source>
        <dbReference type="RuleBase" id="RU000320"/>
    </source>
</evidence>
<dbReference type="InterPro" id="IPR046806">
    <property type="entry name" value="MrpA_C/MbhE"/>
</dbReference>
<evidence type="ECO:0000259" key="14">
    <source>
        <dbReference type="Pfam" id="PF04039"/>
    </source>
</evidence>
<feature type="compositionally biased region" description="Basic residues" evidence="10">
    <location>
        <begin position="977"/>
        <end position="994"/>
    </location>
</feature>
<feature type="transmembrane region" description="Helical" evidence="11">
    <location>
        <begin position="654"/>
        <end position="676"/>
    </location>
</feature>
<dbReference type="NCBIfam" id="NF009290">
    <property type="entry name" value="PRK12650.1"/>
    <property type="match status" value="1"/>
</dbReference>
<feature type="transmembrane region" description="Helical" evidence="11">
    <location>
        <begin position="273"/>
        <end position="294"/>
    </location>
</feature>
<dbReference type="Pfam" id="PF20501">
    <property type="entry name" value="MbhE"/>
    <property type="match status" value="1"/>
</dbReference>
<dbReference type="KEGG" id="cee:CENDO_07280"/>
<evidence type="ECO:0000259" key="12">
    <source>
        <dbReference type="Pfam" id="PF00361"/>
    </source>
</evidence>
<dbReference type="InterPro" id="IPR050616">
    <property type="entry name" value="CPA3_Na-H_Antiporter_A"/>
</dbReference>
<feature type="region of interest" description="Disordered" evidence="10">
    <location>
        <begin position="942"/>
        <end position="1014"/>
    </location>
</feature>
<evidence type="ECO:0000256" key="8">
    <source>
        <dbReference type="ARBA" id="ARBA00023136"/>
    </source>
</evidence>
<evidence type="ECO:0000256" key="4">
    <source>
        <dbReference type="ARBA" id="ARBA00022475"/>
    </source>
</evidence>
<feature type="transmembrane region" description="Helical" evidence="11">
    <location>
        <begin position="606"/>
        <end position="622"/>
    </location>
</feature>
<dbReference type="AlphaFoldDB" id="A0A4P7QGW9"/>
<dbReference type="PRINTS" id="PR01434">
    <property type="entry name" value="NADHDHGNASE5"/>
</dbReference>
<dbReference type="Pfam" id="PF04039">
    <property type="entry name" value="MnhB"/>
    <property type="match status" value="1"/>
</dbReference>
<evidence type="ECO:0000256" key="6">
    <source>
        <dbReference type="ARBA" id="ARBA00022989"/>
    </source>
</evidence>